<comment type="caution">
    <text evidence="2">The sequence shown here is derived from an EMBL/GenBank/DDBJ whole genome shotgun (WGS) entry which is preliminary data.</text>
</comment>
<keyword evidence="3" id="KW-1185">Reference proteome</keyword>
<evidence type="ECO:0000313" key="2">
    <source>
        <dbReference type="EMBL" id="KAF8667745.1"/>
    </source>
</evidence>
<organism evidence="2 3">
    <name type="scientific">Digitaria exilis</name>
    <dbReference type="NCBI Taxonomy" id="1010633"/>
    <lineage>
        <taxon>Eukaryota</taxon>
        <taxon>Viridiplantae</taxon>
        <taxon>Streptophyta</taxon>
        <taxon>Embryophyta</taxon>
        <taxon>Tracheophyta</taxon>
        <taxon>Spermatophyta</taxon>
        <taxon>Magnoliopsida</taxon>
        <taxon>Liliopsida</taxon>
        <taxon>Poales</taxon>
        <taxon>Poaceae</taxon>
        <taxon>PACMAD clade</taxon>
        <taxon>Panicoideae</taxon>
        <taxon>Panicodae</taxon>
        <taxon>Paniceae</taxon>
        <taxon>Anthephorinae</taxon>
        <taxon>Digitaria</taxon>
    </lineage>
</organism>
<feature type="region of interest" description="Disordered" evidence="1">
    <location>
        <begin position="77"/>
        <end position="125"/>
    </location>
</feature>
<dbReference type="Proteomes" id="UP000636709">
    <property type="component" value="Unassembled WGS sequence"/>
</dbReference>
<feature type="compositionally biased region" description="Basic and acidic residues" evidence="1">
    <location>
        <begin position="77"/>
        <end position="86"/>
    </location>
</feature>
<accession>A0A835ATM5</accession>
<dbReference type="EMBL" id="JACEFO010002296">
    <property type="protein sequence ID" value="KAF8667745.1"/>
    <property type="molecule type" value="Genomic_DNA"/>
</dbReference>
<evidence type="ECO:0000256" key="1">
    <source>
        <dbReference type="SAM" id="MobiDB-lite"/>
    </source>
</evidence>
<dbReference type="OrthoDB" id="689494at2759"/>
<sequence>MSLRGHVDCGRGRAHYAFVDLATELQWDQYRRLAKKTSVACLEVVVDISGSTARNDGLREEVDIANDSLAKETIEMEQRESSDDHFGVGMARNHFPDDTFEREEAEMNDDDISEGSEGGNDGGAN</sequence>
<protein>
    <submittedName>
        <fullName evidence="2">Uncharacterized protein</fullName>
    </submittedName>
</protein>
<feature type="compositionally biased region" description="Acidic residues" evidence="1">
    <location>
        <begin position="100"/>
        <end position="114"/>
    </location>
</feature>
<dbReference type="AlphaFoldDB" id="A0A835ATM5"/>
<proteinExistence type="predicted"/>
<feature type="compositionally biased region" description="Gly residues" evidence="1">
    <location>
        <begin position="116"/>
        <end position="125"/>
    </location>
</feature>
<gene>
    <name evidence="2" type="ORF">HU200_052655</name>
</gene>
<evidence type="ECO:0000313" key="3">
    <source>
        <dbReference type="Proteomes" id="UP000636709"/>
    </source>
</evidence>
<reference evidence="2" key="1">
    <citation type="submission" date="2020-07" db="EMBL/GenBank/DDBJ databases">
        <title>Genome sequence and genetic diversity analysis of an under-domesticated orphan crop, white fonio (Digitaria exilis).</title>
        <authorList>
            <person name="Bennetzen J.L."/>
            <person name="Chen S."/>
            <person name="Ma X."/>
            <person name="Wang X."/>
            <person name="Yssel A.E.J."/>
            <person name="Chaluvadi S.R."/>
            <person name="Johnson M."/>
            <person name="Gangashetty P."/>
            <person name="Hamidou F."/>
            <person name="Sanogo M.D."/>
            <person name="Zwaenepoel A."/>
            <person name="Wallace J."/>
            <person name="Van De Peer Y."/>
            <person name="Van Deynze A."/>
        </authorList>
    </citation>
    <scope>NUCLEOTIDE SEQUENCE</scope>
    <source>
        <tissue evidence="2">Leaves</tissue>
    </source>
</reference>
<name>A0A835ATM5_9POAL</name>